<dbReference type="EMBL" id="JQFK01000003">
    <property type="protein sequence ID" value="KGK40288.1"/>
    <property type="molecule type" value="Genomic_DNA"/>
</dbReference>
<organism evidence="11 12">
    <name type="scientific">Pichia kudriavzevii</name>
    <name type="common">Yeast</name>
    <name type="synonym">Issatchenkia orientalis</name>
    <dbReference type="NCBI Taxonomy" id="4909"/>
    <lineage>
        <taxon>Eukaryota</taxon>
        <taxon>Fungi</taxon>
        <taxon>Dikarya</taxon>
        <taxon>Ascomycota</taxon>
        <taxon>Saccharomycotina</taxon>
        <taxon>Pichiomycetes</taxon>
        <taxon>Pichiales</taxon>
        <taxon>Pichiaceae</taxon>
        <taxon>Pichia</taxon>
    </lineage>
</organism>
<evidence type="ECO:0000256" key="8">
    <source>
        <dbReference type="ARBA" id="ARBA00023136"/>
    </source>
</evidence>
<evidence type="ECO:0000256" key="2">
    <source>
        <dbReference type="ARBA" id="ARBA00004477"/>
    </source>
</evidence>
<dbReference type="PANTHER" id="PTHR12692:SF0">
    <property type="entry name" value="GH11935P"/>
    <property type="match status" value="1"/>
</dbReference>
<evidence type="ECO:0000256" key="10">
    <source>
        <dbReference type="SAM" id="Phobius"/>
    </source>
</evidence>
<feature type="region of interest" description="Disordered" evidence="9">
    <location>
        <begin position="109"/>
        <end position="137"/>
    </location>
</feature>
<feature type="region of interest" description="Disordered" evidence="9">
    <location>
        <begin position="192"/>
        <end position="219"/>
    </location>
</feature>
<evidence type="ECO:0000256" key="5">
    <source>
        <dbReference type="ARBA" id="ARBA00022729"/>
    </source>
</evidence>
<keyword evidence="5" id="KW-0732">Signal</keyword>
<evidence type="ECO:0000256" key="1">
    <source>
        <dbReference type="ARBA" id="ARBA00002791"/>
    </source>
</evidence>
<evidence type="ECO:0000313" key="11">
    <source>
        <dbReference type="EMBL" id="KGK40288.1"/>
    </source>
</evidence>
<feature type="transmembrane region" description="Helical" evidence="10">
    <location>
        <begin position="618"/>
        <end position="639"/>
    </location>
</feature>
<dbReference type="VEuPathDB" id="FungiDB:C5L36_0C09220"/>
<name>A0A099P5G6_PICKU</name>
<evidence type="ECO:0000256" key="3">
    <source>
        <dbReference type="ARBA" id="ARBA00009561"/>
    </source>
</evidence>
<feature type="transmembrane region" description="Helical" evidence="10">
    <location>
        <begin position="537"/>
        <end position="555"/>
    </location>
</feature>
<protein>
    <submittedName>
        <fullName evidence="11">Uncharacterized protein</fullName>
    </submittedName>
</protein>
<evidence type="ECO:0000256" key="4">
    <source>
        <dbReference type="ARBA" id="ARBA00022692"/>
    </source>
</evidence>
<comment type="subcellular location">
    <subcellularLocation>
        <location evidence="2">Endoplasmic reticulum membrane</location>
        <topology evidence="2">Multi-pass membrane protein</topology>
    </subcellularLocation>
</comment>
<dbReference type="AlphaFoldDB" id="A0A099P5G6"/>
<accession>A0A099P5G6</accession>
<reference evidence="12" key="1">
    <citation type="journal article" date="2014" name="Microb. Cell Fact.">
        <title>Exploiting Issatchenkia orientalis SD108 for succinic acid production.</title>
        <authorList>
            <person name="Xiao H."/>
            <person name="Shao Z."/>
            <person name="Jiang Y."/>
            <person name="Dole S."/>
            <person name="Zhao H."/>
        </authorList>
    </citation>
    <scope>NUCLEOTIDE SEQUENCE [LARGE SCALE GENOMIC DNA]</scope>
    <source>
        <strain evidence="12">SD108</strain>
    </source>
</reference>
<keyword evidence="4 10" id="KW-0812">Transmembrane</keyword>
<comment type="function">
    <text evidence="1">Subunit of the oligosaccharyl transferase (OST) complex that catalyzes the initial transfer of a defined glycan (Glc(3)Man(9)GlcNAc(2) in eukaryotes) from the lipid carrier dolichol-pyrophosphate to an asparagine residue within an Asn-X-Ser/Thr consensus motif in nascent polypeptide chains, the first step in protein N-glycosylation. N-glycosylation occurs cotranslationally and the complex associates with the Sec61 complex at the channel-forming translocon complex that mediates protein translocation across the endoplasmic reticulum (ER). All subunits are required for a maximal enzyme activity.</text>
</comment>
<evidence type="ECO:0000256" key="7">
    <source>
        <dbReference type="ARBA" id="ARBA00022989"/>
    </source>
</evidence>
<feature type="transmembrane region" description="Helical" evidence="10">
    <location>
        <begin position="586"/>
        <end position="606"/>
    </location>
</feature>
<dbReference type="Pfam" id="PF04756">
    <property type="entry name" value="OST3_OST6"/>
    <property type="match status" value="1"/>
</dbReference>
<dbReference type="GO" id="GO:0008250">
    <property type="term" value="C:oligosaccharyltransferase complex"/>
    <property type="evidence" value="ECO:0007669"/>
    <property type="project" value="TreeGrafter"/>
</dbReference>
<dbReference type="Gene3D" id="3.40.30.10">
    <property type="entry name" value="Glutaredoxin"/>
    <property type="match status" value="1"/>
</dbReference>
<feature type="compositionally biased region" description="Basic and acidic residues" evidence="9">
    <location>
        <begin position="111"/>
        <end position="137"/>
    </location>
</feature>
<keyword evidence="6" id="KW-0256">Endoplasmic reticulum</keyword>
<dbReference type="HOGENOM" id="CLU_420368_0_0_1"/>
<dbReference type="PANTHER" id="PTHR12692">
    <property type="entry name" value="DOLICHYL-DIPHOSPHOOLIGOSACCHARIDE--PROTEIN GLYCOSYLTRANSFERASE-RELATED"/>
    <property type="match status" value="1"/>
</dbReference>
<sequence>MSHSTSGFRNPFKIFSRKSITSTVDSGHRGINNGDAPTPTLTSATWRGDEKRAQLLEEQLREVSLTASKAYDEIEDYKQRNMLLEEQVSKQQLMIETLTGQLEKLNTENMSHQREKDMEDKEMQQLRASRSNDKGKILNLEHEKHKLQVENENLRKQMAQLEETNRAYSLKIFESEGGHGSGIQKIASRINSSNTVTPPSSSSNDNTLSPNEESQYETPKNYRQLVRQLEHKIHELESIIESKNEEYENTICTLKHTMMIINNNKSFLTSKKHRSFDTADVEYENVVDKGDGMFFLSLALLPRSDAAYSFDELRREITKSDPLFHVPEGELENVLSSLREYNMIMLVTTNEERYNCLMCEQFDPIFVKIIQNVYKKHPELLKNTIFTRVEAAQHLPTLKSLGIKSVPQVWGFPDSRAVLGAEKYKDVKHLLEQRKAATLKGESFPSPDWYDLDNAGMEHYVFELSKGAQWNDVIEKLAGFIGNTLNTDVTDILKAGSDEESMWFTVGKWMVYAIVTLKFLQRVSTKSEIPIYADKNIYAYFCIVLIFVNLSGYNFTMQRKVPFISRRGENILWVAPEGNSQFGSEIVISIALQITFSAVLLSLIVLAKHSHGIARDLIVTIASLSLLMLLLFAAGIYHLKNGSYPFNYGNLF</sequence>
<dbReference type="GO" id="GO:0018279">
    <property type="term" value="P:protein N-linked glycosylation via asparagine"/>
    <property type="evidence" value="ECO:0007669"/>
    <property type="project" value="TreeGrafter"/>
</dbReference>
<keyword evidence="7 10" id="KW-1133">Transmembrane helix</keyword>
<evidence type="ECO:0000256" key="9">
    <source>
        <dbReference type="SAM" id="MobiDB-lite"/>
    </source>
</evidence>
<evidence type="ECO:0000313" key="12">
    <source>
        <dbReference type="Proteomes" id="UP000029867"/>
    </source>
</evidence>
<gene>
    <name evidence="11" type="ORF">JL09_g585</name>
</gene>
<evidence type="ECO:0000256" key="6">
    <source>
        <dbReference type="ARBA" id="ARBA00022824"/>
    </source>
</evidence>
<feature type="transmembrane region" description="Helical" evidence="10">
    <location>
        <begin position="501"/>
        <end position="517"/>
    </location>
</feature>
<dbReference type="Gene3D" id="1.10.287.1490">
    <property type="match status" value="1"/>
</dbReference>
<comment type="similarity">
    <text evidence="3">Belongs to the OST3/OST6 family.</text>
</comment>
<dbReference type="InterPro" id="IPR021149">
    <property type="entry name" value="OligosaccharylTrfase_OST3/OST6"/>
</dbReference>
<dbReference type="Proteomes" id="UP000029867">
    <property type="component" value="Unassembled WGS sequence"/>
</dbReference>
<feature type="compositionally biased region" description="Low complexity" evidence="9">
    <location>
        <begin position="192"/>
        <end position="211"/>
    </location>
</feature>
<keyword evidence="8 10" id="KW-0472">Membrane</keyword>
<comment type="caution">
    <text evidence="11">The sequence shown here is derived from an EMBL/GenBank/DDBJ whole genome shotgun (WGS) entry which is preliminary data.</text>
</comment>
<proteinExistence type="inferred from homology"/>